<dbReference type="InterPro" id="IPR024072">
    <property type="entry name" value="DHFR-like_dom_sf"/>
</dbReference>
<dbReference type="CDD" id="cd00209">
    <property type="entry name" value="DHFR"/>
    <property type="match status" value="1"/>
</dbReference>
<evidence type="ECO:0000256" key="3">
    <source>
        <dbReference type="ARBA" id="ARBA00012856"/>
    </source>
</evidence>
<dbReference type="PANTHER" id="PTHR48069">
    <property type="entry name" value="DIHYDROFOLATE REDUCTASE"/>
    <property type="match status" value="1"/>
</dbReference>
<keyword evidence="12" id="KW-1185">Reference proteome</keyword>
<evidence type="ECO:0000256" key="5">
    <source>
        <dbReference type="ARBA" id="ARBA00022857"/>
    </source>
</evidence>
<dbReference type="Pfam" id="PF00186">
    <property type="entry name" value="DHFR_1"/>
    <property type="match status" value="1"/>
</dbReference>
<accession>A0A1B3ZAL8</accession>
<keyword evidence="5 8" id="KW-0521">NADP</keyword>
<dbReference type="EC" id="1.5.1.3" evidence="3 8"/>
<feature type="domain" description="DHFR" evidence="10">
    <location>
        <begin position="1"/>
        <end position="155"/>
    </location>
</feature>
<dbReference type="UniPathway" id="UPA00077">
    <property type="reaction ID" value="UER00158"/>
</dbReference>
<dbReference type="GO" id="GO:0005829">
    <property type="term" value="C:cytosol"/>
    <property type="evidence" value="ECO:0007669"/>
    <property type="project" value="TreeGrafter"/>
</dbReference>
<dbReference type="Gene3D" id="3.40.430.10">
    <property type="entry name" value="Dihydrofolate Reductase, subunit A"/>
    <property type="match status" value="1"/>
</dbReference>
<evidence type="ECO:0000259" key="10">
    <source>
        <dbReference type="PROSITE" id="PS51330"/>
    </source>
</evidence>
<dbReference type="GO" id="GO:0006730">
    <property type="term" value="P:one-carbon metabolic process"/>
    <property type="evidence" value="ECO:0007669"/>
    <property type="project" value="UniProtKB-KW"/>
</dbReference>
<dbReference type="Proteomes" id="UP000094256">
    <property type="component" value="Chromosome"/>
</dbReference>
<evidence type="ECO:0000256" key="4">
    <source>
        <dbReference type="ARBA" id="ARBA00022563"/>
    </source>
</evidence>
<evidence type="ECO:0000256" key="7">
    <source>
        <dbReference type="ARBA" id="ARBA00025067"/>
    </source>
</evidence>
<evidence type="ECO:0000256" key="8">
    <source>
        <dbReference type="PIRNR" id="PIRNR000194"/>
    </source>
</evidence>
<keyword evidence="6 8" id="KW-0560">Oxidoreductase</keyword>
<dbReference type="KEGG" id="span:AWL63_11195"/>
<keyword evidence="11" id="KW-0808">Transferase</keyword>
<comment type="pathway">
    <text evidence="1 8">Cofactor biosynthesis; tetrahydrofolate biosynthesis; 5,6,7,8-tetrahydrofolate from 7,8-dihydrofolate: step 1/1.</text>
</comment>
<dbReference type="InterPro" id="IPR017925">
    <property type="entry name" value="DHFR_CS"/>
</dbReference>
<evidence type="ECO:0000256" key="9">
    <source>
        <dbReference type="RuleBase" id="RU004474"/>
    </source>
</evidence>
<evidence type="ECO:0000313" key="12">
    <source>
        <dbReference type="Proteomes" id="UP000094256"/>
    </source>
</evidence>
<evidence type="ECO:0000256" key="6">
    <source>
        <dbReference type="ARBA" id="ARBA00023002"/>
    </source>
</evidence>
<dbReference type="OrthoDB" id="9804315at2"/>
<gene>
    <name evidence="11" type="ORF">AWL63_11195</name>
</gene>
<dbReference type="AlphaFoldDB" id="A0A1B3ZAL8"/>
<dbReference type="GO" id="GO:0050661">
    <property type="term" value="F:NADP binding"/>
    <property type="evidence" value="ECO:0007669"/>
    <property type="project" value="InterPro"/>
</dbReference>
<name>A0A1B3ZAL8_9SPHN</name>
<keyword evidence="4 8" id="KW-0554">One-carbon metabolism</keyword>
<dbReference type="GO" id="GO:0046654">
    <property type="term" value="P:tetrahydrofolate biosynthetic process"/>
    <property type="evidence" value="ECO:0007669"/>
    <property type="project" value="UniProtKB-UniPathway"/>
</dbReference>
<organism evidence="11 12">
    <name type="scientific">Sphingomonas panacis</name>
    <dbReference type="NCBI Taxonomy" id="1560345"/>
    <lineage>
        <taxon>Bacteria</taxon>
        <taxon>Pseudomonadati</taxon>
        <taxon>Pseudomonadota</taxon>
        <taxon>Alphaproteobacteria</taxon>
        <taxon>Sphingomonadales</taxon>
        <taxon>Sphingomonadaceae</taxon>
        <taxon>Sphingomonas</taxon>
    </lineage>
</organism>
<evidence type="ECO:0000313" key="11">
    <source>
        <dbReference type="EMBL" id="AOH84450.1"/>
    </source>
</evidence>
<dbReference type="InterPro" id="IPR001796">
    <property type="entry name" value="DHFR_dom"/>
</dbReference>
<evidence type="ECO:0000256" key="2">
    <source>
        <dbReference type="ARBA" id="ARBA00009539"/>
    </source>
</evidence>
<proteinExistence type="inferred from homology"/>
<dbReference type="GO" id="GO:0004146">
    <property type="term" value="F:dihydrofolate reductase activity"/>
    <property type="evidence" value="ECO:0007669"/>
    <property type="project" value="UniProtKB-EC"/>
</dbReference>
<dbReference type="PROSITE" id="PS51330">
    <property type="entry name" value="DHFR_2"/>
    <property type="match status" value="1"/>
</dbReference>
<dbReference type="RefSeq" id="WP_069205006.1">
    <property type="nucleotide sequence ID" value="NZ_CP014168.1"/>
</dbReference>
<dbReference type="PROSITE" id="PS00075">
    <property type="entry name" value="DHFR_1"/>
    <property type="match status" value="1"/>
</dbReference>
<dbReference type="PANTHER" id="PTHR48069:SF3">
    <property type="entry name" value="DIHYDROFOLATE REDUCTASE"/>
    <property type="match status" value="1"/>
</dbReference>
<comment type="catalytic activity">
    <reaction evidence="8">
        <text>(6S)-5,6,7,8-tetrahydrofolate + NADP(+) = 7,8-dihydrofolate + NADPH + H(+)</text>
        <dbReference type="Rhea" id="RHEA:15009"/>
        <dbReference type="ChEBI" id="CHEBI:15378"/>
        <dbReference type="ChEBI" id="CHEBI:57451"/>
        <dbReference type="ChEBI" id="CHEBI:57453"/>
        <dbReference type="ChEBI" id="CHEBI:57783"/>
        <dbReference type="ChEBI" id="CHEBI:58349"/>
        <dbReference type="EC" id="1.5.1.3"/>
    </reaction>
</comment>
<sequence>MITLVFAHAQNAVIGRDGKLPWHLPADLKRFKALTLGKPMVMGRKTFESFPAPLPGRRHIVLTRDAAWSAPGAEVAHTVGEAFALAGKDMSVIGGAEIFRLVEDRADRAEVTVLHRDYEGDAHFVLDADGWQELAREDHPAEGERPAYSFLTLVPRR</sequence>
<comment type="similarity">
    <text evidence="2 8 9">Belongs to the dihydrofolate reductase family.</text>
</comment>
<dbReference type="InterPro" id="IPR012259">
    <property type="entry name" value="DHFR"/>
</dbReference>
<reference evidence="11 12" key="1">
    <citation type="submission" date="2016-01" db="EMBL/GenBank/DDBJ databases">
        <title>Complete genome and mega plasmid sequence of Sphingomonas panacis DCY99 elicits systemic resistance in rice to Xanthomonas oryzae.</title>
        <authorList>
            <person name="Kim Y.J."/>
            <person name="Yang D.C."/>
            <person name="Sing P."/>
        </authorList>
    </citation>
    <scope>NUCLEOTIDE SEQUENCE [LARGE SCALE GENOMIC DNA]</scope>
    <source>
        <strain evidence="11 12">DCY99</strain>
    </source>
</reference>
<dbReference type="EMBL" id="CP014168">
    <property type="protein sequence ID" value="AOH84450.1"/>
    <property type="molecule type" value="Genomic_DNA"/>
</dbReference>
<dbReference type="SUPFAM" id="SSF53597">
    <property type="entry name" value="Dihydrofolate reductase-like"/>
    <property type="match status" value="1"/>
</dbReference>
<dbReference type="GO" id="GO:0046452">
    <property type="term" value="P:dihydrofolate metabolic process"/>
    <property type="evidence" value="ECO:0007669"/>
    <property type="project" value="TreeGrafter"/>
</dbReference>
<keyword evidence="11" id="KW-0418">Kinase</keyword>
<protein>
    <recommendedName>
        <fullName evidence="3 8">Dihydrofolate reductase</fullName>
        <ecNumber evidence="3 8">1.5.1.3</ecNumber>
    </recommendedName>
</protein>
<dbReference type="PRINTS" id="PR00070">
    <property type="entry name" value="DHFR"/>
</dbReference>
<dbReference type="STRING" id="1560345.AWL63_11195"/>
<comment type="function">
    <text evidence="7 8">Key enzyme in folate metabolism. Catalyzes an essential reaction for de novo glycine and purine synthesis, and for DNA precursor synthesis.</text>
</comment>
<dbReference type="GO" id="GO:0046655">
    <property type="term" value="P:folic acid metabolic process"/>
    <property type="evidence" value="ECO:0007669"/>
    <property type="project" value="TreeGrafter"/>
</dbReference>
<dbReference type="GO" id="GO:0016301">
    <property type="term" value="F:kinase activity"/>
    <property type="evidence" value="ECO:0007669"/>
    <property type="project" value="UniProtKB-KW"/>
</dbReference>
<dbReference type="PIRSF" id="PIRSF000194">
    <property type="entry name" value="DHFR"/>
    <property type="match status" value="1"/>
</dbReference>
<evidence type="ECO:0000256" key="1">
    <source>
        <dbReference type="ARBA" id="ARBA00004903"/>
    </source>
</evidence>